<dbReference type="PANTHER" id="PTHR28147">
    <property type="entry name" value="N-GLYCOSYLATION PROTEIN EOS1"/>
    <property type="match status" value="1"/>
</dbReference>
<dbReference type="Proteomes" id="UP000053558">
    <property type="component" value="Unassembled WGS sequence"/>
</dbReference>
<accession>A0A5M3MFE9</accession>
<organism evidence="2 3">
    <name type="scientific">Coniophora puteana (strain RWD-64-598)</name>
    <name type="common">Brown rot fungus</name>
    <dbReference type="NCBI Taxonomy" id="741705"/>
    <lineage>
        <taxon>Eukaryota</taxon>
        <taxon>Fungi</taxon>
        <taxon>Dikarya</taxon>
        <taxon>Basidiomycota</taxon>
        <taxon>Agaricomycotina</taxon>
        <taxon>Agaricomycetes</taxon>
        <taxon>Agaricomycetidae</taxon>
        <taxon>Boletales</taxon>
        <taxon>Coniophorineae</taxon>
        <taxon>Coniophoraceae</taxon>
        <taxon>Coniophora</taxon>
    </lineage>
</organism>
<evidence type="ECO:0000313" key="3">
    <source>
        <dbReference type="Proteomes" id="UP000053558"/>
    </source>
</evidence>
<gene>
    <name evidence="2" type="ORF">CONPUDRAFT_129023</name>
</gene>
<proteinExistence type="predicted"/>
<dbReference type="GO" id="GO:0006487">
    <property type="term" value="P:protein N-linked glycosylation"/>
    <property type="evidence" value="ECO:0007669"/>
    <property type="project" value="TreeGrafter"/>
</dbReference>
<dbReference type="KEGG" id="cput:CONPUDRAFT_129023"/>
<keyword evidence="3" id="KW-1185">Reference proteome</keyword>
<feature type="region of interest" description="Disordered" evidence="1">
    <location>
        <begin position="71"/>
        <end position="101"/>
    </location>
</feature>
<protein>
    <submittedName>
        <fullName evidence="2">Uncharacterized protein</fullName>
    </submittedName>
</protein>
<feature type="compositionally biased region" description="Acidic residues" evidence="1">
    <location>
        <begin position="1"/>
        <end position="11"/>
    </location>
</feature>
<feature type="region of interest" description="Disordered" evidence="1">
    <location>
        <begin position="1"/>
        <end position="44"/>
    </location>
</feature>
<dbReference type="AlphaFoldDB" id="A0A5M3MFE9"/>
<dbReference type="EMBL" id="JH711583">
    <property type="protein sequence ID" value="EIW77989.1"/>
    <property type="molecule type" value="Genomic_DNA"/>
</dbReference>
<evidence type="ECO:0000313" key="2">
    <source>
        <dbReference type="EMBL" id="EIW77989.1"/>
    </source>
</evidence>
<reference evidence="3" key="1">
    <citation type="journal article" date="2012" name="Science">
        <title>The Paleozoic origin of enzymatic lignin decomposition reconstructed from 31 fungal genomes.</title>
        <authorList>
            <person name="Floudas D."/>
            <person name="Binder M."/>
            <person name="Riley R."/>
            <person name="Barry K."/>
            <person name="Blanchette R.A."/>
            <person name="Henrissat B."/>
            <person name="Martinez A.T."/>
            <person name="Otillar R."/>
            <person name="Spatafora J.W."/>
            <person name="Yadav J.S."/>
            <person name="Aerts A."/>
            <person name="Benoit I."/>
            <person name="Boyd A."/>
            <person name="Carlson A."/>
            <person name="Copeland A."/>
            <person name="Coutinho P.M."/>
            <person name="de Vries R.P."/>
            <person name="Ferreira P."/>
            <person name="Findley K."/>
            <person name="Foster B."/>
            <person name="Gaskell J."/>
            <person name="Glotzer D."/>
            <person name="Gorecki P."/>
            <person name="Heitman J."/>
            <person name="Hesse C."/>
            <person name="Hori C."/>
            <person name="Igarashi K."/>
            <person name="Jurgens J.A."/>
            <person name="Kallen N."/>
            <person name="Kersten P."/>
            <person name="Kohler A."/>
            <person name="Kuees U."/>
            <person name="Kumar T.K.A."/>
            <person name="Kuo A."/>
            <person name="LaButti K."/>
            <person name="Larrondo L.F."/>
            <person name="Lindquist E."/>
            <person name="Ling A."/>
            <person name="Lombard V."/>
            <person name="Lucas S."/>
            <person name="Lundell T."/>
            <person name="Martin R."/>
            <person name="McLaughlin D.J."/>
            <person name="Morgenstern I."/>
            <person name="Morin E."/>
            <person name="Murat C."/>
            <person name="Nagy L.G."/>
            <person name="Nolan M."/>
            <person name="Ohm R.A."/>
            <person name="Patyshakuliyeva A."/>
            <person name="Rokas A."/>
            <person name="Ruiz-Duenas F.J."/>
            <person name="Sabat G."/>
            <person name="Salamov A."/>
            <person name="Samejima M."/>
            <person name="Schmutz J."/>
            <person name="Slot J.C."/>
            <person name="St John F."/>
            <person name="Stenlid J."/>
            <person name="Sun H."/>
            <person name="Sun S."/>
            <person name="Syed K."/>
            <person name="Tsang A."/>
            <person name="Wiebenga A."/>
            <person name="Young D."/>
            <person name="Pisabarro A."/>
            <person name="Eastwood D.C."/>
            <person name="Martin F."/>
            <person name="Cullen D."/>
            <person name="Grigoriev I.V."/>
            <person name="Hibbett D.S."/>
        </authorList>
    </citation>
    <scope>NUCLEOTIDE SEQUENCE [LARGE SCALE GENOMIC DNA]</scope>
    <source>
        <strain evidence="3">RWD-64-598 SS2</strain>
    </source>
</reference>
<dbReference type="GO" id="GO:0005789">
    <property type="term" value="C:endoplasmic reticulum membrane"/>
    <property type="evidence" value="ECO:0007669"/>
    <property type="project" value="InterPro"/>
</dbReference>
<dbReference type="GO" id="GO:0034599">
    <property type="term" value="P:cellular response to oxidative stress"/>
    <property type="evidence" value="ECO:0007669"/>
    <property type="project" value="InterPro"/>
</dbReference>
<dbReference type="PANTHER" id="PTHR28147:SF1">
    <property type="entry name" value="N-GLYCOSYLATION PROTEIN EOS1"/>
    <property type="match status" value="1"/>
</dbReference>
<dbReference type="OrthoDB" id="2139606at2759"/>
<dbReference type="GeneID" id="19200168"/>
<sequence length="397" mass="42691">MSTDNETEDEQAPIYTTRRTRSAHELVRNGPSGSRRDSTDPVARSSGLRSFINLGDGLSFRSRSSTKVNYVTTTPGQRGLGETETETDEPSRHLPNTRILPASEPLVPPHLVTTILFESSRLLAVVPALLGATLNAWALYSPPGSDSEYWHYGRDARLAHHSNDGGTGGVPKCANWSRGALPDRGDYFLAVLWALLTAHQCLALTTGLLHRWRALYPPLSTLIRLLALQAICWPATHTTLQILGALGGGAPALLARLHAHAALNIMEAELLRWTTVRPAVCWAVIGSTTCFSRSIQIWVTSNLLPPAGAKPKPLLSPSKLSSSSAGAGAGAEPPSGAGRFKMKWKLKNSAHAIAGAGAPGGRRWDWAVVGQTCVLPAGCLYFVMAWVDAWRREMGSC</sequence>
<name>A0A5M3MFE9_CONPW</name>
<dbReference type="Pfam" id="PF12326">
    <property type="entry name" value="EOS1"/>
    <property type="match status" value="2"/>
</dbReference>
<dbReference type="RefSeq" id="XP_007772271.1">
    <property type="nucleotide sequence ID" value="XM_007774081.1"/>
</dbReference>
<dbReference type="InterPro" id="IPR021100">
    <property type="entry name" value="N-glycosylation_EOS1"/>
</dbReference>
<evidence type="ECO:0000256" key="1">
    <source>
        <dbReference type="SAM" id="MobiDB-lite"/>
    </source>
</evidence>
<feature type="region of interest" description="Disordered" evidence="1">
    <location>
        <begin position="314"/>
        <end position="335"/>
    </location>
</feature>
<comment type="caution">
    <text evidence="2">The sequence shown here is derived from an EMBL/GenBank/DDBJ whole genome shotgun (WGS) entry which is preliminary data.</text>
</comment>